<evidence type="ECO:0000313" key="5">
    <source>
        <dbReference type="EMBL" id="CAK7920282.1"/>
    </source>
</evidence>
<dbReference type="InterPro" id="IPR036291">
    <property type="entry name" value="NAD(P)-bd_dom_sf"/>
</dbReference>
<dbReference type="Gene3D" id="3.90.180.10">
    <property type="entry name" value="Medium-chain alcohol dehydrogenases, catalytic domain"/>
    <property type="match status" value="1"/>
</dbReference>
<dbReference type="Pfam" id="PF13602">
    <property type="entry name" value="ADH_zinc_N_2"/>
    <property type="match status" value="1"/>
</dbReference>
<evidence type="ECO:0000313" key="6">
    <source>
        <dbReference type="Proteomes" id="UP001497600"/>
    </source>
</evidence>
<dbReference type="PANTHER" id="PTHR11695:SF294">
    <property type="entry name" value="RETICULON-4-INTERACTING PROTEIN 1, MITOCHONDRIAL"/>
    <property type="match status" value="1"/>
</dbReference>
<dbReference type="InterPro" id="IPR011032">
    <property type="entry name" value="GroES-like_sf"/>
</dbReference>
<dbReference type="Proteomes" id="UP001497600">
    <property type="component" value="Chromosome H"/>
</dbReference>
<evidence type="ECO:0000256" key="1">
    <source>
        <dbReference type="ARBA" id="ARBA00004502"/>
    </source>
</evidence>
<dbReference type="Pfam" id="PF08240">
    <property type="entry name" value="ADH_N"/>
    <property type="match status" value="1"/>
</dbReference>
<evidence type="ECO:0000256" key="3">
    <source>
        <dbReference type="ARBA" id="ARBA00038249"/>
    </source>
</evidence>
<keyword evidence="2" id="KW-0551">Lipid droplet</keyword>
<dbReference type="SMART" id="SM00829">
    <property type="entry name" value="PKS_ER"/>
    <property type="match status" value="1"/>
</dbReference>
<dbReference type="InterPro" id="IPR050700">
    <property type="entry name" value="YIM1/Zinc_Alcohol_DH_Fams"/>
</dbReference>
<dbReference type="Gene3D" id="3.40.50.720">
    <property type="entry name" value="NAD(P)-binding Rossmann-like Domain"/>
    <property type="match status" value="1"/>
</dbReference>
<organism evidence="5 6">
    <name type="scientific">[Candida] anglica</name>
    <dbReference type="NCBI Taxonomy" id="148631"/>
    <lineage>
        <taxon>Eukaryota</taxon>
        <taxon>Fungi</taxon>
        <taxon>Dikarya</taxon>
        <taxon>Ascomycota</taxon>
        <taxon>Saccharomycotina</taxon>
        <taxon>Pichiomycetes</taxon>
        <taxon>Debaryomycetaceae</taxon>
        <taxon>Kurtzmaniella</taxon>
    </lineage>
</organism>
<dbReference type="SUPFAM" id="SSF51735">
    <property type="entry name" value="NAD(P)-binding Rossmann-fold domains"/>
    <property type="match status" value="1"/>
</dbReference>
<protein>
    <submittedName>
        <fullName evidence="5">Protein Ast1p</fullName>
    </submittedName>
</protein>
<accession>A0ABP0ENI5</accession>
<reference evidence="5 6" key="1">
    <citation type="submission" date="2024-01" db="EMBL/GenBank/DDBJ databases">
        <authorList>
            <consortium name="Genoscope - CEA"/>
            <person name="William W."/>
        </authorList>
    </citation>
    <scope>NUCLEOTIDE SEQUENCE [LARGE SCALE GENOMIC DNA]</scope>
    <source>
        <strain evidence="5 6">29B2s-10</strain>
    </source>
</reference>
<comment type="subcellular location">
    <subcellularLocation>
        <location evidence="1">Lipid droplet</location>
    </subcellularLocation>
</comment>
<gene>
    <name evidence="5" type="primary">AST1</name>
    <name evidence="5" type="ORF">CAAN4_H00738</name>
</gene>
<dbReference type="CDD" id="cd08247">
    <property type="entry name" value="AST1_like"/>
    <property type="match status" value="1"/>
</dbReference>
<evidence type="ECO:0000259" key="4">
    <source>
        <dbReference type="SMART" id="SM00829"/>
    </source>
</evidence>
<evidence type="ECO:0000256" key="2">
    <source>
        <dbReference type="ARBA" id="ARBA00022677"/>
    </source>
</evidence>
<keyword evidence="6" id="KW-1185">Reference proteome</keyword>
<comment type="similarity">
    <text evidence="3">Belongs to the YIM1 family.</text>
</comment>
<proteinExistence type="inferred from homology"/>
<dbReference type="SUPFAM" id="SSF50129">
    <property type="entry name" value="GroES-like"/>
    <property type="match status" value="1"/>
</dbReference>
<feature type="domain" description="Enoyl reductase (ER)" evidence="4">
    <location>
        <begin position="26"/>
        <end position="368"/>
    </location>
</feature>
<sequence length="371" mass="40283">MTLESPELTFNAIQYASNRTPLKIEKDSIALTKVDGGYSVKPCEILIKVHSAALNPVDIVLYNSAHPLISRIKGGALQGIGRDYSGTIVEIGDIAKSKYNFNVSDKVCGLYRHPFGKGTVSEYILLDPSVDPAITKLPKNASFEEAASWPLVYGTASQMIETAGINSEEVGATSRVLVIGGATSVGRYVIQLCKNVYNVKDVVAICSNSSSDMVKSLGADSTIDYKVHPNIFAPVSEYAAQNGKFDAVFDCCGNSDLFTNMSAILKSCSSHYVTIQGDSKGDYETVNMANAVKKNLGLAPRMLKNSLGFLGYKYKLLMLEPGEWIHEGKKNIEDGNVKIQIDSVHKLNDFSVAYERLKSNRASGKIVINLE</sequence>
<name>A0ABP0ENI5_9ASCO</name>
<dbReference type="EMBL" id="OZ004260">
    <property type="protein sequence ID" value="CAK7920282.1"/>
    <property type="molecule type" value="Genomic_DNA"/>
</dbReference>
<dbReference type="InterPro" id="IPR013154">
    <property type="entry name" value="ADH-like_N"/>
</dbReference>
<dbReference type="PANTHER" id="PTHR11695">
    <property type="entry name" value="ALCOHOL DEHYDROGENASE RELATED"/>
    <property type="match status" value="1"/>
</dbReference>
<dbReference type="InterPro" id="IPR020843">
    <property type="entry name" value="ER"/>
</dbReference>